<dbReference type="Proteomes" id="UP000054270">
    <property type="component" value="Unassembled WGS sequence"/>
</dbReference>
<dbReference type="AlphaFoldDB" id="A0A0D2P3G0"/>
<keyword evidence="2" id="KW-1185">Reference proteome</keyword>
<evidence type="ECO:0000313" key="1">
    <source>
        <dbReference type="EMBL" id="KJA23186.1"/>
    </source>
</evidence>
<organism evidence="1 2">
    <name type="scientific">Hypholoma sublateritium (strain FD-334 SS-4)</name>
    <dbReference type="NCBI Taxonomy" id="945553"/>
    <lineage>
        <taxon>Eukaryota</taxon>
        <taxon>Fungi</taxon>
        <taxon>Dikarya</taxon>
        <taxon>Basidiomycota</taxon>
        <taxon>Agaricomycotina</taxon>
        <taxon>Agaricomycetes</taxon>
        <taxon>Agaricomycetidae</taxon>
        <taxon>Agaricales</taxon>
        <taxon>Agaricineae</taxon>
        <taxon>Strophariaceae</taxon>
        <taxon>Hypholoma</taxon>
    </lineage>
</organism>
<reference evidence="2" key="1">
    <citation type="submission" date="2014-04" db="EMBL/GenBank/DDBJ databases">
        <title>Evolutionary Origins and Diversification of the Mycorrhizal Mutualists.</title>
        <authorList>
            <consortium name="DOE Joint Genome Institute"/>
            <consortium name="Mycorrhizal Genomics Consortium"/>
            <person name="Kohler A."/>
            <person name="Kuo A."/>
            <person name="Nagy L.G."/>
            <person name="Floudas D."/>
            <person name="Copeland A."/>
            <person name="Barry K.W."/>
            <person name="Cichocki N."/>
            <person name="Veneault-Fourrey C."/>
            <person name="LaButti K."/>
            <person name="Lindquist E.A."/>
            <person name="Lipzen A."/>
            <person name="Lundell T."/>
            <person name="Morin E."/>
            <person name="Murat C."/>
            <person name="Riley R."/>
            <person name="Ohm R."/>
            <person name="Sun H."/>
            <person name="Tunlid A."/>
            <person name="Henrissat B."/>
            <person name="Grigoriev I.V."/>
            <person name="Hibbett D.S."/>
            <person name="Martin F."/>
        </authorList>
    </citation>
    <scope>NUCLEOTIDE SEQUENCE [LARGE SCALE GENOMIC DNA]</scope>
    <source>
        <strain evidence="2">FD-334 SS-4</strain>
    </source>
</reference>
<protein>
    <submittedName>
        <fullName evidence="1">Uncharacterized protein</fullName>
    </submittedName>
</protein>
<proteinExistence type="predicted"/>
<accession>A0A0D2P3G0</accession>
<name>A0A0D2P3G0_HYPSF</name>
<dbReference type="EMBL" id="KN817544">
    <property type="protein sequence ID" value="KJA23186.1"/>
    <property type="molecule type" value="Genomic_DNA"/>
</dbReference>
<evidence type="ECO:0000313" key="2">
    <source>
        <dbReference type="Proteomes" id="UP000054270"/>
    </source>
</evidence>
<gene>
    <name evidence="1" type="ORF">HYPSUDRAFT_39962</name>
</gene>
<sequence length="161" mass="17421">MIPPDKGRLWGTAVSGLIKNAAGELSLKSARNRTGWYLRRRRRHRRACLHDRVGAAVLIHGSLSANNLCYSFVLHDVDVEGALQGGHTHTQAAVSRSAESRCRPAHEIGKYVHLLHSILLPGSITAPKEKWIIIPAAWNAAPTPARTGAGSSARSTHFGAK</sequence>